<evidence type="ECO:0008006" key="5">
    <source>
        <dbReference type="Google" id="ProtNLM"/>
    </source>
</evidence>
<dbReference type="SMART" id="SM00897">
    <property type="entry name" value="FIST"/>
    <property type="match status" value="1"/>
</dbReference>
<gene>
    <name evidence="3" type="ORF">G3570_00440</name>
</gene>
<dbReference type="AlphaFoldDB" id="A0A6M1SQU1"/>
<dbReference type="SMART" id="SM01204">
    <property type="entry name" value="FIST_C"/>
    <property type="match status" value="1"/>
</dbReference>
<proteinExistence type="predicted"/>
<dbReference type="InterPro" id="IPR013702">
    <property type="entry name" value="FIST_domain_N"/>
</dbReference>
<name>A0A6M1SQU1_9BACT</name>
<dbReference type="EMBL" id="JAALLT010000001">
    <property type="protein sequence ID" value="NGP75082.1"/>
    <property type="molecule type" value="Genomic_DNA"/>
</dbReference>
<dbReference type="Pfam" id="PF10442">
    <property type="entry name" value="FIST_C"/>
    <property type="match status" value="1"/>
</dbReference>
<dbReference type="InterPro" id="IPR019494">
    <property type="entry name" value="FIST_C"/>
</dbReference>
<dbReference type="RefSeq" id="WP_165138074.1">
    <property type="nucleotide sequence ID" value="NZ_JAALLT010000001.1"/>
</dbReference>
<dbReference type="PANTHER" id="PTHR40252:SF2">
    <property type="entry name" value="BLR0328 PROTEIN"/>
    <property type="match status" value="1"/>
</dbReference>
<evidence type="ECO:0000259" key="1">
    <source>
        <dbReference type="SMART" id="SM00897"/>
    </source>
</evidence>
<feature type="domain" description="FIST C-domain" evidence="2">
    <location>
        <begin position="223"/>
        <end position="368"/>
    </location>
</feature>
<protein>
    <recommendedName>
        <fullName evidence="5">FIST domain-containing protein</fullName>
    </recommendedName>
</protein>
<evidence type="ECO:0000313" key="4">
    <source>
        <dbReference type="Proteomes" id="UP000473278"/>
    </source>
</evidence>
<dbReference type="Proteomes" id="UP000473278">
    <property type="component" value="Unassembled WGS sequence"/>
</dbReference>
<keyword evidence="4" id="KW-1185">Reference proteome</keyword>
<dbReference type="Pfam" id="PF08495">
    <property type="entry name" value="FIST"/>
    <property type="match status" value="1"/>
</dbReference>
<feature type="domain" description="FIST" evidence="1">
    <location>
        <begin position="27"/>
        <end position="222"/>
    </location>
</feature>
<organism evidence="3 4">
    <name type="scientific">Halalkalibaculum roseum</name>
    <dbReference type="NCBI Taxonomy" id="2709311"/>
    <lineage>
        <taxon>Bacteria</taxon>
        <taxon>Pseudomonadati</taxon>
        <taxon>Balneolota</taxon>
        <taxon>Balneolia</taxon>
        <taxon>Balneolales</taxon>
        <taxon>Balneolaceae</taxon>
        <taxon>Halalkalibaculum</taxon>
    </lineage>
</organism>
<evidence type="ECO:0000313" key="3">
    <source>
        <dbReference type="EMBL" id="NGP75082.1"/>
    </source>
</evidence>
<reference evidence="3 4" key="1">
    <citation type="submission" date="2020-02" db="EMBL/GenBank/DDBJ databases">
        <title>Balneolaceae bacterium YR4-1, complete genome.</title>
        <authorList>
            <person name="Li Y."/>
            <person name="Wu S."/>
        </authorList>
    </citation>
    <scope>NUCLEOTIDE SEQUENCE [LARGE SCALE GENOMIC DNA]</scope>
    <source>
        <strain evidence="3 4">YR4-1</strain>
    </source>
</reference>
<dbReference type="PANTHER" id="PTHR40252">
    <property type="entry name" value="BLR0328 PROTEIN"/>
    <property type="match status" value="1"/>
</dbReference>
<evidence type="ECO:0000259" key="2">
    <source>
        <dbReference type="SMART" id="SM01204"/>
    </source>
</evidence>
<comment type="caution">
    <text evidence="3">The sequence shown here is derived from an EMBL/GenBank/DDBJ whole genome shotgun (WGS) entry which is preliminary data.</text>
</comment>
<accession>A0A6M1SQU1</accession>
<sequence>MKSKSLFGSSTDEIRSVLNQCLTDGFKPTVAFLFTSIKQDSQDLCSIFKEKGIDIFGATSCGEFSDGHQGEEGIAVLLLDLNRDAYSILFEDIGNRTIEDTAKRIAVKSLKTFSNPSLILCSSGVDNNGELFDGTTLVHSLEKSLGEERIFFGGMAGDDMTLSGTRVFTHSRESDFGIVALVLDENKVSLYGMAITGWQPMGISRKVTKCNGKLLYTIDDKPAVEMYLKYLGKSEMTNNLDFDLLDELAFSYPFIVQRDESGETLVKSPMRIDHTENALVMDIEMQEGERFWFSMPPDLNISEEIIDEAVQIKSKLGENVNADALLIFSCAGRPPVLGPLVTMENEGLTEVWKSPMAGFFTYGEYGRTKNGRQHFHSTACCWVALKEKGAL</sequence>